<dbReference type="InterPro" id="IPR005508">
    <property type="entry name" value="At2g31720-like"/>
</dbReference>
<accession>B9SZC6</accession>
<dbReference type="PANTHER" id="PTHR31541:SF28">
    <property type="entry name" value="TF-B3 DOMAIN-CONTAINING PROTEIN"/>
    <property type="match status" value="1"/>
</dbReference>
<evidence type="ECO:0000256" key="6">
    <source>
        <dbReference type="SAM" id="MobiDB-lite"/>
    </source>
</evidence>
<dbReference type="PANTHER" id="PTHR31541">
    <property type="entry name" value="B3 DOMAIN PLANT PROTEIN-RELATED"/>
    <property type="match status" value="1"/>
</dbReference>
<evidence type="ECO:0000256" key="5">
    <source>
        <dbReference type="ARBA" id="ARBA00023242"/>
    </source>
</evidence>
<proteinExistence type="predicted"/>
<dbReference type="SUPFAM" id="SSF101936">
    <property type="entry name" value="DNA-binding pseudobarrel domain"/>
    <property type="match status" value="1"/>
</dbReference>
<keyword evidence="5" id="KW-0539">Nucleus</keyword>
<organism evidence="7 8">
    <name type="scientific">Ricinus communis</name>
    <name type="common">Castor bean</name>
    <dbReference type="NCBI Taxonomy" id="3988"/>
    <lineage>
        <taxon>Eukaryota</taxon>
        <taxon>Viridiplantae</taxon>
        <taxon>Streptophyta</taxon>
        <taxon>Embryophyta</taxon>
        <taxon>Tracheophyta</taxon>
        <taxon>Spermatophyta</taxon>
        <taxon>Magnoliopsida</taxon>
        <taxon>eudicotyledons</taxon>
        <taxon>Gunneridae</taxon>
        <taxon>Pentapetalae</taxon>
        <taxon>rosids</taxon>
        <taxon>fabids</taxon>
        <taxon>Malpighiales</taxon>
        <taxon>Euphorbiaceae</taxon>
        <taxon>Acalyphoideae</taxon>
        <taxon>Acalypheae</taxon>
        <taxon>Ricinus</taxon>
    </lineage>
</organism>
<evidence type="ECO:0000256" key="3">
    <source>
        <dbReference type="ARBA" id="ARBA00023125"/>
    </source>
</evidence>
<evidence type="ECO:0000256" key="1">
    <source>
        <dbReference type="ARBA" id="ARBA00004123"/>
    </source>
</evidence>
<keyword evidence="4" id="KW-0804">Transcription</keyword>
<reference evidence="8" key="1">
    <citation type="journal article" date="2010" name="Nat. Biotechnol.">
        <title>Draft genome sequence of the oilseed species Ricinus communis.</title>
        <authorList>
            <person name="Chan A.P."/>
            <person name="Crabtree J."/>
            <person name="Zhao Q."/>
            <person name="Lorenzi H."/>
            <person name="Orvis J."/>
            <person name="Puiu D."/>
            <person name="Melake-Berhan A."/>
            <person name="Jones K.M."/>
            <person name="Redman J."/>
            <person name="Chen G."/>
            <person name="Cahoon E.B."/>
            <person name="Gedil M."/>
            <person name="Stanke M."/>
            <person name="Haas B.J."/>
            <person name="Wortman J.R."/>
            <person name="Fraser-Liggett C.M."/>
            <person name="Ravel J."/>
            <person name="Rabinowicz P.D."/>
        </authorList>
    </citation>
    <scope>NUCLEOTIDE SEQUENCE [LARGE SCALE GENOMIC DNA]</scope>
    <source>
        <strain evidence="8">cv. Hale</strain>
    </source>
</reference>
<evidence type="ECO:0000256" key="2">
    <source>
        <dbReference type="ARBA" id="ARBA00023015"/>
    </source>
</evidence>
<protein>
    <submittedName>
        <fullName evidence="7">Uncharacterized protein</fullName>
    </submittedName>
</protein>
<dbReference type="InterPro" id="IPR003340">
    <property type="entry name" value="B3_DNA-bd"/>
</dbReference>
<dbReference type="EMBL" id="EQ974272">
    <property type="protein sequence ID" value="EEF31029.1"/>
    <property type="molecule type" value="Genomic_DNA"/>
</dbReference>
<dbReference type="GO" id="GO:0003677">
    <property type="term" value="F:DNA binding"/>
    <property type="evidence" value="ECO:0007669"/>
    <property type="project" value="UniProtKB-KW"/>
</dbReference>
<dbReference type="eggNOG" id="ENOG502S91R">
    <property type="taxonomic scope" value="Eukaryota"/>
</dbReference>
<dbReference type="AlphaFoldDB" id="B9SZC6"/>
<feature type="compositionally biased region" description="Polar residues" evidence="6">
    <location>
        <begin position="82"/>
        <end position="91"/>
    </location>
</feature>
<comment type="subcellular location">
    <subcellularLocation>
        <location evidence="1">Nucleus</location>
    </subcellularLocation>
</comment>
<feature type="region of interest" description="Disordered" evidence="6">
    <location>
        <begin position="68"/>
        <end position="96"/>
    </location>
</feature>
<gene>
    <name evidence="7" type="ORF">RCOM_1151090</name>
</gene>
<dbReference type="FunCoup" id="B9SZC6">
    <property type="interactions" value="11"/>
</dbReference>
<dbReference type="InParanoid" id="B9SZC6"/>
<evidence type="ECO:0000256" key="4">
    <source>
        <dbReference type="ARBA" id="ARBA00023163"/>
    </source>
</evidence>
<name>B9SZC6_RICCO</name>
<dbReference type="Proteomes" id="UP000008311">
    <property type="component" value="Unassembled WGS sequence"/>
</dbReference>
<dbReference type="GO" id="GO:0005634">
    <property type="term" value="C:nucleus"/>
    <property type="evidence" value="ECO:0007669"/>
    <property type="project" value="UniProtKB-SubCell"/>
</dbReference>
<sequence length="233" mass="26452">MGTGGDDDELREIGEAALGLCSMKFEEIDQKEASVLEKMKTENLGIGNEGINHNPISREQRRIPHSQQFAHQDKGNLENEQESSQNLPENQEVTHSEEDIPNLVYNYKPPDIASFPGLNGLIGECSKPFEKQLIANDIEENPSRLTMSNADVAGCLVPLLDLDKHEDPKKGIEVTVYDREGNEFIMVFKTWSPRTCVLTRGWNTFLQKHKLLKHQDFVTIWIFRKLDDGDFAL</sequence>
<dbReference type="InterPro" id="IPR015300">
    <property type="entry name" value="DNA-bd_pseudobarrel_sf"/>
</dbReference>
<keyword evidence="3" id="KW-0238">DNA-binding</keyword>
<dbReference type="Gene3D" id="2.40.330.10">
    <property type="entry name" value="DNA-binding pseudobarrel domain"/>
    <property type="match status" value="1"/>
</dbReference>
<keyword evidence="2" id="KW-0805">Transcription regulation</keyword>
<evidence type="ECO:0000313" key="8">
    <source>
        <dbReference type="Proteomes" id="UP000008311"/>
    </source>
</evidence>
<keyword evidence="8" id="KW-1185">Reference proteome</keyword>
<evidence type="ECO:0000313" key="7">
    <source>
        <dbReference type="EMBL" id="EEF31029.1"/>
    </source>
</evidence>
<dbReference type="CDD" id="cd10017">
    <property type="entry name" value="B3_DNA"/>
    <property type="match status" value="1"/>
</dbReference>